<dbReference type="AlphaFoldDB" id="A0A160TNG1"/>
<sequence length="140" mass="15336">MQRHCDRNLRFGRSGRLAAAGTGGQGKRGNGDQGRGGPAEGNRHRRLIPLTASALSGHPPNDPGSPARRTFPLEVRTLRLICKGGPTDLTTSLSVTYFERTRTFFLLCFCQERSRPGRAPGSIGDRFSRPIPPVRRSQAR</sequence>
<proteinExistence type="predicted"/>
<dbReference type="EMBL" id="CZQE01000351">
    <property type="protein sequence ID" value="CUS46241.1"/>
    <property type="molecule type" value="Genomic_DNA"/>
</dbReference>
<feature type="compositionally biased region" description="Gly residues" evidence="1">
    <location>
        <begin position="21"/>
        <end position="39"/>
    </location>
</feature>
<organism evidence="2">
    <name type="scientific">hydrothermal vent metagenome</name>
    <dbReference type="NCBI Taxonomy" id="652676"/>
    <lineage>
        <taxon>unclassified sequences</taxon>
        <taxon>metagenomes</taxon>
        <taxon>ecological metagenomes</taxon>
    </lineage>
</organism>
<evidence type="ECO:0000313" key="2">
    <source>
        <dbReference type="EMBL" id="CUS46241.1"/>
    </source>
</evidence>
<gene>
    <name evidence="2" type="ORF">MGWOODY_Smn3220</name>
</gene>
<accession>A0A160TNG1</accession>
<reference evidence="2" key="1">
    <citation type="submission" date="2015-10" db="EMBL/GenBank/DDBJ databases">
        <authorList>
            <person name="Gilbert D.G."/>
        </authorList>
    </citation>
    <scope>NUCLEOTIDE SEQUENCE</scope>
</reference>
<feature type="region of interest" description="Disordered" evidence="1">
    <location>
        <begin position="1"/>
        <end position="69"/>
    </location>
</feature>
<feature type="region of interest" description="Disordered" evidence="1">
    <location>
        <begin position="116"/>
        <end position="140"/>
    </location>
</feature>
<protein>
    <submittedName>
        <fullName evidence="2">Uncharacterized protein</fullName>
    </submittedName>
</protein>
<evidence type="ECO:0000256" key="1">
    <source>
        <dbReference type="SAM" id="MobiDB-lite"/>
    </source>
</evidence>
<name>A0A160TNG1_9ZZZZ</name>